<keyword evidence="3" id="KW-0813">Transport</keyword>
<dbReference type="InterPro" id="IPR026739">
    <property type="entry name" value="AP_beta"/>
</dbReference>
<dbReference type="InterPro" id="IPR016024">
    <property type="entry name" value="ARM-type_fold"/>
</dbReference>
<dbReference type="InterPro" id="IPR002553">
    <property type="entry name" value="Clathrin/coatomer_adapt-like_N"/>
</dbReference>
<evidence type="ECO:0000256" key="2">
    <source>
        <dbReference type="ARBA" id="ARBA00006613"/>
    </source>
</evidence>
<comment type="caution">
    <text evidence="8">The sequence shown here is derived from an EMBL/GenBank/DDBJ whole genome shotgun (WGS) entry which is preliminary data.</text>
</comment>
<dbReference type="InterPro" id="IPR011989">
    <property type="entry name" value="ARM-like"/>
</dbReference>
<feature type="region of interest" description="Disordered" evidence="6">
    <location>
        <begin position="566"/>
        <end position="607"/>
    </location>
</feature>
<feature type="domain" description="Clathrin/coatomer adaptor adaptin-like N-terminal" evidence="7">
    <location>
        <begin position="39"/>
        <end position="643"/>
    </location>
</feature>
<organism evidence="8 9">
    <name type="scientific">Neofusicoccum ribis</name>
    <dbReference type="NCBI Taxonomy" id="45134"/>
    <lineage>
        <taxon>Eukaryota</taxon>
        <taxon>Fungi</taxon>
        <taxon>Dikarya</taxon>
        <taxon>Ascomycota</taxon>
        <taxon>Pezizomycotina</taxon>
        <taxon>Dothideomycetes</taxon>
        <taxon>Dothideomycetes incertae sedis</taxon>
        <taxon>Botryosphaeriales</taxon>
        <taxon>Botryosphaeriaceae</taxon>
        <taxon>Neofusicoccum</taxon>
    </lineage>
</organism>
<feature type="region of interest" description="Disordered" evidence="6">
    <location>
        <begin position="256"/>
        <end position="289"/>
    </location>
</feature>
<dbReference type="InterPro" id="IPR026740">
    <property type="entry name" value="AP3_beta"/>
</dbReference>
<feature type="region of interest" description="Disordered" evidence="6">
    <location>
        <begin position="701"/>
        <end position="736"/>
    </location>
</feature>
<reference evidence="8 9" key="1">
    <citation type="submission" date="2024-02" db="EMBL/GenBank/DDBJ databases">
        <title>De novo assembly and annotation of 12 fungi associated with fruit tree decline syndrome in Ontario, Canada.</title>
        <authorList>
            <person name="Sulman M."/>
            <person name="Ellouze W."/>
            <person name="Ilyukhin E."/>
        </authorList>
    </citation>
    <scope>NUCLEOTIDE SEQUENCE [LARGE SCALE GENOMIC DNA]</scope>
    <source>
        <strain evidence="8 9">M1-105</strain>
    </source>
</reference>
<evidence type="ECO:0000259" key="7">
    <source>
        <dbReference type="Pfam" id="PF01602"/>
    </source>
</evidence>
<evidence type="ECO:0000256" key="3">
    <source>
        <dbReference type="ARBA" id="ARBA00022448"/>
    </source>
</evidence>
<evidence type="ECO:0000256" key="1">
    <source>
        <dbReference type="ARBA" id="ARBA00004308"/>
    </source>
</evidence>
<dbReference type="PANTHER" id="PTHR11134">
    <property type="entry name" value="ADAPTOR COMPLEX SUBUNIT BETA FAMILY MEMBER"/>
    <property type="match status" value="1"/>
</dbReference>
<dbReference type="Gene3D" id="1.25.10.10">
    <property type="entry name" value="Leucine-rich Repeat Variant"/>
    <property type="match status" value="1"/>
</dbReference>
<comment type="subcellular location">
    <subcellularLocation>
        <location evidence="1">Endomembrane system</location>
    </subcellularLocation>
</comment>
<feature type="compositionally biased region" description="Gly residues" evidence="6">
    <location>
        <begin position="761"/>
        <end position="775"/>
    </location>
</feature>
<evidence type="ECO:0000256" key="6">
    <source>
        <dbReference type="SAM" id="MobiDB-lite"/>
    </source>
</evidence>
<gene>
    <name evidence="8" type="primary">APL6</name>
    <name evidence="8" type="ORF">SLS56_002716</name>
</gene>
<dbReference type="Proteomes" id="UP001521116">
    <property type="component" value="Unassembled WGS sequence"/>
</dbReference>
<proteinExistence type="inferred from homology"/>
<keyword evidence="4" id="KW-0653">Protein transport</keyword>
<feature type="region of interest" description="Disordered" evidence="6">
    <location>
        <begin position="761"/>
        <end position="842"/>
    </location>
</feature>
<sequence>MESMTRISSMLETARDLTLEAARDASAVRRTSTRPLPADQLKKLLDSRHDREVLEGLRRVISMAYRNQHTLPFFSAVIKNIASPNIEIKKLVYIFLLHHAESEPDTALLSINTIQKSLADSNPQVRALALRVMSGIRVPVISQIVSLGIKRGVGDMSPYVRKAAALAIPKCYRLDPSTLPQLLEYLSTLLGDKQYYVAGAAVSAFLDVCPERLDLIHPHYRSLIRKLVDMDEWGQLATLRLMTIYSRKCFPRRTRKVKKSNGSSSKAKTTKGFYDESSDEEEEQPVDPSELEEIVVLDPDLEFLLRSLTPLLQSRNAAVIVAVARCYLHLGTPAYLDAAIGPLVSLLRSSPDAQLIALHNAVRVCMARPEPFVRYASHFLLRSTDAPQIWRLKLEMLTLIFPHSPHHLQSLILAELAHFTGGHDAGLVREAVRAIGRCAQRTQDPKVAARCMRLLLSQISSPDARLVAEALEVVRHLIQRDPEAHRGTVIRLAKNLDTAASPAARASIIWLVGEFAGIDPENNIAADVLRILAKGFANEAEESKLQILLLAAKVYLQHLLLNPPPKPAEQPAIQDQPTSPPLVPEEEGGFREYNDTPAPQPHPESAEPTHPIALLYNYILLLTRYDTSYDLRDRARVYRALLSVPASTELASLLLLAPKPVPHAPSPSESRAQYTLGSASLVIGDEGGVVGTGLRGGKAAELPDWVRDGEEPDPKLREEKAGSGEYAGGYSSADASTAAPMRVVPASEALDKAVKETGGFGAGMGMGGGVGGGKQNGVKEKTLDDWLAEDDDDEEEEDDDDEEESEDGESEEGETEEETDEEGESEYETESEDEGERDRLVK</sequence>
<evidence type="ECO:0000256" key="4">
    <source>
        <dbReference type="ARBA" id="ARBA00022927"/>
    </source>
</evidence>
<feature type="compositionally biased region" description="Acidic residues" evidence="6">
    <location>
        <begin position="786"/>
        <end position="835"/>
    </location>
</feature>
<dbReference type="PIRSF" id="PIRSF037096">
    <property type="entry name" value="AP3_complex_beta"/>
    <property type="match status" value="1"/>
</dbReference>
<dbReference type="SUPFAM" id="SSF48371">
    <property type="entry name" value="ARM repeat"/>
    <property type="match status" value="1"/>
</dbReference>
<accession>A0ABR3T2T4</accession>
<name>A0ABR3T2T4_9PEZI</name>
<evidence type="ECO:0000313" key="8">
    <source>
        <dbReference type="EMBL" id="KAL1633837.1"/>
    </source>
</evidence>
<keyword evidence="9" id="KW-1185">Reference proteome</keyword>
<evidence type="ECO:0000256" key="5">
    <source>
        <dbReference type="ARBA" id="ARBA00023136"/>
    </source>
</evidence>
<keyword evidence="5" id="KW-0472">Membrane</keyword>
<dbReference type="Pfam" id="PF01602">
    <property type="entry name" value="Adaptin_N"/>
    <property type="match status" value="1"/>
</dbReference>
<protein>
    <submittedName>
        <fullName evidence="8">AP-3 complex subunit beta</fullName>
    </submittedName>
</protein>
<evidence type="ECO:0000313" key="9">
    <source>
        <dbReference type="Proteomes" id="UP001521116"/>
    </source>
</evidence>
<comment type="similarity">
    <text evidence="2">Belongs to the adaptor complexes large subunit family.</text>
</comment>
<feature type="compositionally biased region" description="Acidic residues" evidence="6">
    <location>
        <begin position="276"/>
        <end position="289"/>
    </location>
</feature>
<feature type="compositionally biased region" description="Basic and acidic residues" evidence="6">
    <location>
        <begin position="704"/>
        <end position="722"/>
    </location>
</feature>
<dbReference type="EMBL" id="JAJVDC020000019">
    <property type="protein sequence ID" value="KAL1633837.1"/>
    <property type="molecule type" value="Genomic_DNA"/>
</dbReference>